<sequence>MLIEEKTDKCFTSLMTLYELDDLPKFIQLGGHVQDWLNIHEGILPARGRSIAPNSSVKRSIAPFLAPNYSVRLYVDVKAWRPLGWNLPSNGVAYGQCGHLWPDEGQGCLRVENHPEGKVYVRLIAATCFRASCPVCYQKWAAREAGHIEDKFKRLSRNNAEAAVPGYGRPVHAVISVPEIDAFLIYNNFDVLRDKINAIATAAGIKGACVIFHPYANEKMHEETPEKILIDESTGDFDLDSLREYYSKMNKHINFWYLRPHFHIIGYAPRDYDNPENDAFTPEKISSIHKETGYVVVNLGVRDSVRNTAHYQLSHAGVKKGFQTVTWIGDLSNRNYHKMNPLPKFNPKPRTCPECKAELAPVRWDPQAAISVQVFSVDNYSSADGLDLSEPGPSPLEGQREGGYWIDPGGWRYLNRGEKNHSCLVRKPSHK</sequence>
<protein>
    <submittedName>
        <fullName evidence="1">Uncharacterized protein</fullName>
    </submittedName>
</protein>
<gene>
    <name evidence="1" type="ORF">S06H3_00207</name>
</gene>
<dbReference type="AlphaFoldDB" id="X1JDE5"/>
<organism evidence="1">
    <name type="scientific">marine sediment metagenome</name>
    <dbReference type="NCBI Taxonomy" id="412755"/>
    <lineage>
        <taxon>unclassified sequences</taxon>
        <taxon>metagenomes</taxon>
        <taxon>ecological metagenomes</taxon>
    </lineage>
</organism>
<name>X1JDE5_9ZZZZ</name>
<reference evidence="1" key="1">
    <citation type="journal article" date="2014" name="Front. Microbiol.">
        <title>High frequency of phylogenetically diverse reductive dehalogenase-homologous genes in deep subseafloor sedimentary metagenomes.</title>
        <authorList>
            <person name="Kawai M."/>
            <person name="Futagami T."/>
            <person name="Toyoda A."/>
            <person name="Takaki Y."/>
            <person name="Nishi S."/>
            <person name="Hori S."/>
            <person name="Arai W."/>
            <person name="Tsubouchi T."/>
            <person name="Morono Y."/>
            <person name="Uchiyama I."/>
            <person name="Ito T."/>
            <person name="Fujiyama A."/>
            <person name="Inagaki F."/>
            <person name="Takami H."/>
        </authorList>
    </citation>
    <scope>NUCLEOTIDE SEQUENCE</scope>
    <source>
        <strain evidence="1">Expedition CK06-06</strain>
    </source>
</reference>
<dbReference type="EMBL" id="BARV01000030">
    <property type="protein sequence ID" value="GAH91977.1"/>
    <property type="molecule type" value="Genomic_DNA"/>
</dbReference>
<evidence type="ECO:0000313" key="1">
    <source>
        <dbReference type="EMBL" id="GAH91977.1"/>
    </source>
</evidence>
<proteinExistence type="predicted"/>
<accession>X1JDE5</accession>
<comment type="caution">
    <text evidence="1">The sequence shown here is derived from an EMBL/GenBank/DDBJ whole genome shotgun (WGS) entry which is preliminary data.</text>
</comment>